<reference evidence="6" key="1">
    <citation type="submission" date="2014-05" db="EMBL/GenBank/DDBJ databases">
        <title>Whole genome sequencing of Lactobacillus casei NRIC0644.</title>
        <authorList>
            <person name="Atarashi H."/>
            <person name="Yoshida Y."/>
            <person name="Fujimura S."/>
            <person name="Tanaka N."/>
            <person name="Shiwa Y."/>
            <person name="Yoshikawa H."/>
            <person name="Okada S."/>
            <person name="Nakagawa J."/>
        </authorList>
    </citation>
    <scope>NUCLEOTIDE SEQUENCE [LARGE SCALE GENOMIC DNA]</scope>
    <source>
        <strain evidence="6">NRIC0644</strain>
    </source>
</reference>
<evidence type="ECO:0000259" key="4">
    <source>
        <dbReference type="Pfam" id="PF03358"/>
    </source>
</evidence>
<dbReference type="SUPFAM" id="SSF52218">
    <property type="entry name" value="Flavoproteins"/>
    <property type="match status" value="1"/>
</dbReference>
<dbReference type="Gene3D" id="3.40.50.360">
    <property type="match status" value="1"/>
</dbReference>
<evidence type="ECO:0000256" key="1">
    <source>
        <dbReference type="ARBA" id="ARBA00022630"/>
    </source>
</evidence>
<evidence type="ECO:0000256" key="3">
    <source>
        <dbReference type="SAM" id="Phobius"/>
    </source>
</evidence>
<dbReference type="EMBL" id="BAYM01000084">
    <property type="protein sequence ID" value="GAN36655.1"/>
    <property type="molecule type" value="Genomic_DNA"/>
</dbReference>
<gene>
    <name evidence="5" type="ORF">LC0644_1244</name>
</gene>
<keyword evidence="3" id="KW-0472">Membrane</keyword>
<keyword evidence="1" id="KW-0285">Flavoprotein</keyword>
<feature type="transmembrane region" description="Helical" evidence="3">
    <location>
        <begin position="194"/>
        <end position="214"/>
    </location>
</feature>
<sequence length="252" mass="28078">MKILGIYGGQDANGLTASLVKEVLAGVAAPATTEFVDLNQYQIHPDKPETTNPTLDKLEAKLKAADVWVLGTPTYFGTVAGQFKQLLDCMRHRMTRMTHKGDTLPGQFKDKHYVSVTSCFATGLDNTFTHQTDATLVAIDKAMTAAGVHKITELVLPHTWGMTSLPLAKVNQAHQLGEKLGTFKKKDDETVKRYFLLFGMIAVMALATMGIQLLLPGIATNFWWRYVSFVVIFFVLLACLLHYATFMRHKRR</sequence>
<dbReference type="PANTHER" id="PTHR43278:SF4">
    <property type="entry name" value="NAD(P)H-DEPENDENT FMN-CONTAINING OXIDOREDUCTASE YWQN-RELATED"/>
    <property type="match status" value="1"/>
</dbReference>
<proteinExistence type="predicted"/>
<dbReference type="InterPro" id="IPR051796">
    <property type="entry name" value="ISF_SsuE-like"/>
</dbReference>
<feature type="domain" description="NADPH-dependent FMN reductase-like" evidence="4">
    <location>
        <begin position="1"/>
        <end position="94"/>
    </location>
</feature>
<dbReference type="Proteomes" id="UP000032552">
    <property type="component" value="Unassembled WGS sequence"/>
</dbReference>
<accession>A0A0C9NXH1</accession>
<dbReference type="AlphaFoldDB" id="A0A0C9NXH1"/>
<dbReference type="InterPro" id="IPR029039">
    <property type="entry name" value="Flavoprotein-like_sf"/>
</dbReference>
<comment type="caution">
    <text evidence="5">The sequence shown here is derived from an EMBL/GenBank/DDBJ whole genome shotgun (WGS) entry which is preliminary data.</text>
</comment>
<keyword evidence="2" id="KW-0288">FMN</keyword>
<dbReference type="InterPro" id="IPR005025">
    <property type="entry name" value="FMN_Rdtase-like_dom"/>
</dbReference>
<keyword evidence="3" id="KW-1133">Transmembrane helix</keyword>
<dbReference type="PANTHER" id="PTHR43278">
    <property type="entry name" value="NAD(P)H-DEPENDENT FMN-CONTAINING OXIDOREDUCTASE YWQN-RELATED"/>
    <property type="match status" value="1"/>
</dbReference>
<protein>
    <submittedName>
        <fullName evidence="5">Flavoprotein</fullName>
    </submittedName>
</protein>
<dbReference type="Pfam" id="PF03358">
    <property type="entry name" value="FMN_red"/>
    <property type="match status" value="1"/>
</dbReference>
<evidence type="ECO:0000313" key="6">
    <source>
        <dbReference type="Proteomes" id="UP000032552"/>
    </source>
</evidence>
<name>A0A0C9NXH1_LACPA</name>
<dbReference type="RefSeq" id="WP_003590433.1">
    <property type="nucleotide sequence ID" value="NZ_BAYM01000084.1"/>
</dbReference>
<organism evidence="5 6">
    <name type="scientific">Lacticaseibacillus paracasei NRIC 0644</name>
    <dbReference type="NCBI Taxonomy" id="1435038"/>
    <lineage>
        <taxon>Bacteria</taxon>
        <taxon>Bacillati</taxon>
        <taxon>Bacillota</taxon>
        <taxon>Bacilli</taxon>
        <taxon>Lactobacillales</taxon>
        <taxon>Lactobacillaceae</taxon>
        <taxon>Lacticaseibacillus</taxon>
    </lineage>
</organism>
<keyword evidence="3" id="KW-0812">Transmembrane</keyword>
<evidence type="ECO:0000256" key="2">
    <source>
        <dbReference type="ARBA" id="ARBA00022643"/>
    </source>
</evidence>
<evidence type="ECO:0000313" key="5">
    <source>
        <dbReference type="EMBL" id="GAN36655.1"/>
    </source>
</evidence>
<dbReference type="GO" id="GO:0016491">
    <property type="term" value="F:oxidoreductase activity"/>
    <property type="evidence" value="ECO:0007669"/>
    <property type="project" value="InterPro"/>
</dbReference>
<feature type="transmembrane region" description="Helical" evidence="3">
    <location>
        <begin position="226"/>
        <end position="246"/>
    </location>
</feature>